<proteinExistence type="predicted"/>
<organism evidence="3 4">
    <name type="scientific">Buddleja alternifolia</name>
    <dbReference type="NCBI Taxonomy" id="168488"/>
    <lineage>
        <taxon>Eukaryota</taxon>
        <taxon>Viridiplantae</taxon>
        <taxon>Streptophyta</taxon>
        <taxon>Embryophyta</taxon>
        <taxon>Tracheophyta</taxon>
        <taxon>Spermatophyta</taxon>
        <taxon>Magnoliopsida</taxon>
        <taxon>eudicotyledons</taxon>
        <taxon>Gunneridae</taxon>
        <taxon>Pentapetalae</taxon>
        <taxon>asterids</taxon>
        <taxon>lamiids</taxon>
        <taxon>Lamiales</taxon>
        <taxon>Scrophulariaceae</taxon>
        <taxon>Buddlejeae</taxon>
        <taxon>Buddleja</taxon>
    </lineage>
</organism>
<dbReference type="Proteomes" id="UP000826271">
    <property type="component" value="Unassembled WGS sequence"/>
</dbReference>
<feature type="compositionally biased region" description="Basic and acidic residues" evidence="1">
    <location>
        <begin position="196"/>
        <end position="205"/>
    </location>
</feature>
<dbReference type="AlphaFoldDB" id="A0AAV6WCP3"/>
<dbReference type="EMBL" id="WHWC01000015">
    <property type="protein sequence ID" value="KAG8368383.1"/>
    <property type="molecule type" value="Genomic_DNA"/>
</dbReference>
<name>A0AAV6WCP3_9LAMI</name>
<protein>
    <recommendedName>
        <fullName evidence="2">Myb/SANT-like domain-containing protein</fullName>
    </recommendedName>
</protein>
<accession>A0AAV6WCP3</accession>
<dbReference type="PANTHER" id="PTHR46250:SF15">
    <property type="entry name" value="OS01G0523800 PROTEIN"/>
    <property type="match status" value="1"/>
</dbReference>
<evidence type="ECO:0000313" key="3">
    <source>
        <dbReference type="EMBL" id="KAG8368383.1"/>
    </source>
</evidence>
<feature type="compositionally biased region" description="Basic and acidic residues" evidence="1">
    <location>
        <begin position="166"/>
        <end position="181"/>
    </location>
</feature>
<dbReference type="PANTHER" id="PTHR46250">
    <property type="entry name" value="MYB/SANT-LIKE DNA-BINDING DOMAIN PROTEIN-RELATED"/>
    <property type="match status" value="1"/>
</dbReference>
<keyword evidence="4" id="KW-1185">Reference proteome</keyword>
<gene>
    <name evidence="3" type="ORF">BUALT_Bualt15G0039800</name>
</gene>
<feature type="domain" description="Myb/SANT-like" evidence="2">
    <location>
        <begin position="23"/>
        <end position="120"/>
    </location>
</feature>
<feature type="region of interest" description="Disordered" evidence="1">
    <location>
        <begin position="166"/>
        <end position="221"/>
    </location>
</feature>
<evidence type="ECO:0000256" key="1">
    <source>
        <dbReference type="SAM" id="MobiDB-lite"/>
    </source>
</evidence>
<evidence type="ECO:0000259" key="2">
    <source>
        <dbReference type="Pfam" id="PF12776"/>
    </source>
</evidence>
<dbReference type="Pfam" id="PF12776">
    <property type="entry name" value="Myb_DNA-bind_3"/>
    <property type="match status" value="1"/>
</dbReference>
<comment type="caution">
    <text evidence="3">The sequence shown here is derived from an EMBL/GenBank/DDBJ whole genome shotgun (WGS) entry which is preliminary data.</text>
</comment>
<reference evidence="3" key="1">
    <citation type="submission" date="2019-10" db="EMBL/GenBank/DDBJ databases">
        <authorList>
            <person name="Zhang R."/>
            <person name="Pan Y."/>
            <person name="Wang J."/>
            <person name="Ma R."/>
            <person name="Yu S."/>
        </authorList>
    </citation>
    <scope>NUCLEOTIDE SEQUENCE</scope>
    <source>
        <strain evidence="3">LA-IB0</strain>
        <tissue evidence="3">Leaf</tissue>
    </source>
</reference>
<dbReference type="InterPro" id="IPR024752">
    <property type="entry name" value="Myb/SANT-like_dom"/>
</dbReference>
<evidence type="ECO:0000313" key="4">
    <source>
        <dbReference type="Proteomes" id="UP000826271"/>
    </source>
</evidence>
<sequence length="319" mass="36271">MDSNSSRARSSVARDTTKSTRRSWSLHEELVLISALKELVVSGWKCDNGFRTGYQNLLEKSMLQAIPGTDLRAEPHINSRIHVWKKNHSSIATMLTRSGFGWNDTSNTIIVDSDQVWDNFVKTDSNARTMRHKSWPLYKDWCEVFGKDRATGENAEAFEDVARELRNNTKGKDNGKEKEVRGNQVPNFNPTEDFDEAHSMSDCHGENSVSGKNKSTGKRKTIDDSDHYMQMYMNMMGSFCDRTDSRLGEIAMRVGSEHDAKVSRKAVFEALSQITSLEMEDRIYVATELVNNTKKLDLFFSMPIDAQTAMVKMMLQGRI</sequence>